<dbReference type="PANTHER" id="PTHR47990">
    <property type="entry name" value="2-OXOGLUTARATE (2OG) AND FE(II)-DEPENDENT OXYGENASE SUPERFAMILY PROTEIN-RELATED"/>
    <property type="match status" value="1"/>
</dbReference>
<dbReference type="InterPro" id="IPR005123">
    <property type="entry name" value="Oxoglu/Fe-dep_dioxygenase_dom"/>
</dbReference>
<keyword evidence="3" id="KW-1185">Reference proteome</keyword>
<dbReference type="InterPro" id="IPR050231">
    <property type="entry name" value="Iron_ascorbate_oxido_reductase"/>
</dbReference>
<feature type="domain" description="Fe2OG dioxygenase" evidence="1">
    <location>
        <begin position="1073"/>
        <end position="1181"/>
    </location>
</feature>
<sequence length="1221" mass="136737">MTTMATSPAAILSTTWEVLGPFPIGTREQDFGADSLEAYGGFANLRYSLDDRYPSELAEGGYVSWHEVEAVDGQIGPIDYPGISWKANTVPFGWSIEQFQSWARTALTVIRPTTCLFQVLGAAEFYVDNQRYSGDAYSYDTTYHAISLNAGKHTVIIRIVHDVRVFGGGKPFPEAAVKVMMKEPAKETIEKGVQIARRQGNTVDDVLFPSFLAHRGFAGKFGSVSLLNIASESANVFDIDIRIMNEATCQVYETVSSLVSPEPIIIASGHTRPISFSFELTDTPSIRKGTKLRMELFVKVLKGNVQHVLQTVRTVESIHWCEKTFQFTFLDFDGTCQYVIHETNPWAEAMAKRPRRLNSDRNKPIILALHGAGVEASEFFWTSSIKQQEYVWIVFPTGRTPWGYDWHGPSMKNAFKSIEGLINLEEMLSTTYALKDEDKSWVNGICSITRVTSSCHAEANDAYDWVIGDPDRLIYIGHSNGGQGTWYLGTHFPDKAIAAVPAAGYIKIQDYVSYANWIGQSHTDPLLRGVLECAIAEYNNDLHISNMAGIPVFPRMGGSDDNVPPIHTRKFNRLLNENANDANAVRLSEVPGQGHWWSQVLSAPVVQRFLEQQIRSYQGKGEWQDFVVSTMNPAGIGSVRGVQVEQLDVPYRLGKITASRKETIFLRTTNIAAFTITDRFYSCKGLQIDNDPFPDLIGGKKSILFVKDKGTNRWKVMGDTYRLSASGRRTRSTYGPIHRMYESSRPLIITVPSMMDNSAFNHAGLQIAHDWYLYGRGDAQIVPDDHPAFELSSSPDDIYYRIYLGLPSQNKETDRLLSFRSGDIVLSKDRIRVGHREFTEPGTGILFLWKGIHSNEIAIIVAGLDAVGFDLAWRLLPKRTGMMIPEWIVIGKESKQKGLGGILGAGMAQDDPTSSIPVVDFSLFESDPKKCGQIVFEAAKNVGFFYLRNFGIEKDRVQKLFDLSQSFFALPMEEKLKYVNAKDNLGYLPLNQEKVDVDSNALEEKESFHFQKQRGQHLPALLDEHAEEIHQFIRDCHALSLKVTMCLALGLEIPEDQGGERWFSDRHAFEAESRDVLRILHYPPCASAEDADTIRIGAHSDYGSVTILFQKGVGGLEIQKNQEDDSEWIEAPAIPDTVIVNLGDCLGYWTNGLLRSTRHRVVFKPETRAQPRYSMAFFLQGGNIPLDPIPSPFVSNQFQGEIITAAQHLENKLKASRGDPY</sequence>
<dbReference type="Pfam" id="PF00326">
    <property type="entry name" value="Peptidase_S9"/>
    <property type="match status" value="1"/>
</dbReference>
<dbReference type="OrthoDB" id="449091at2759"/>
<dbReference type="SUPFAM" id="SSF53474">
    <property type="entry name" value="alpha/beta-Hydrolases"/>
    <property type="match status" value="1"/>
</dbReference>
<reference evidence="2" key="1">
    <citation type="submission" date="2020-01" db="EMBL/GenBank/DDBJ databases">
        <title>Genome Sequencing of Three Apophysomyces-Like Fungal Strains Confirms a Novel Fungal Genus in the Mucoromycota with divergent Burkholderia-like Endosymbiotic Bacteria.</title>
        <authorList>
            <person name="Stajich J.E."/>
            <person name="Macias A.M."/>
            <person name="Carter-House D."/>
            <person name="Lovett B."/>
            <person name="Kasson L.R."/>
            <person name="Berry K."/>
            <person name="Grigoriev I."/>
            <person name="Chang Y."/>
            <person name="Spatafora J."/>
            <person name="Kasson M.T."/>
        </authorList>
    </citation>
    <scope>NUCLEOTIDE SEQUENCE</scope>
    <source>
        <strain evidence="2">NRRL A-21654</strain>
    </source>
</reference>
<dbReference type="Pfam" id="PF03171">
    <property type="entry name" value="2OG-FeII_Oxy"/>
    <property type="match status" value="1"/>
</dbReference>
<dbReference type="GO" id="GO:0008236">
    <property type="term" value="F:serine-type peptidase activity"/>
    <property type="evidence" value="ECO:0007669"/>
    <property type="project" value="InterPro"/>
</dbReference>
<dbReference type="Pfam" id="PF14226">
    <property type="entry name" value="DIOX_N"/>
    <property type="match status" value="1"/>
</dbReference>
<accession>A0A8H7BLB5</accession>
<dbReference type="AlphaFoldDB" id="A0A8H7BLB5"/>
<dbReference type="SUPFAM" id="SSF51197">
    <property type="entry name" value="Clavaminate synthase-like"/>
    <property type="match status" value="1"/>
</dbReference>
<protein>
    <recommendedName>
        <fullName evidence="1">Fe2OG dioxygenase domain-containing protein</fullName>
    </recommendedName>
</protein>
<dbReference type="InterPro" id="IPR026992">
    <property type="entry name" value="DIOX_N"/>
</dbReference>
<evidence type="ECO:0000313" key="2">
    <source>
        <dbReference type="EMBL" id="KAF7725436.1"/>
    </source>
</evidence>
<dbReference type="InterPro" id="IPR001375">
    <property type="entry name" value="Peptidase_S9_cat"/>
</dbReference>
<dbReference type="InterPro" id="IPR044861">
    <property type="entry name" value="IPNS-like_FE2OG_OXY"/>
</dbReference>
<comment type="caution">
    <text evidence="2">The sequence shown here is derived from an EMBL/GenBank/DDBJ whole genome shotgun (WGS) entry which is preliminary data.</text>
</comment>
<dbReference type="GO" id="GO:0006508">
    <property type="term" value="P:proteolysis"/>
    <property type="evidence" value="ECO:0007669"/>
    <property type="project" value="InterPro"/>
</dbReference>
<organism evidence="2 3">
    <name type="scientific">Apophysomyces ossiformis</name>
    <dbReference type="NCBI Taxonomy" id="679940"/>
    <lineage>
        <taxon>Eukaryota</taxon>
        <taxon>Fungi</taxon>
        <taxon>Fungi incertae sedis</taxon>
        <taxon>Mucoromycota</taxon>
        <taxon>Mucoromycotina</taxon>
        <taxon>Mucoromycetes</taxon>
        <taxon>Mucorales</taxon>
        <taxon>Mucorineae</taxon>
        <taxon>Mucoraceae</taxon>
        <taxon>Apophysomyces</taxon>
    </lineage>
</organism>
<evidence type="ECO:0000259" key="1">
    <source>
        <dbReference type="PROSITE" id="PS51471"/>
    </source>
</evidence>
<dbReference type="InterPro" id="IPR029058">
    <property type="entry name" value="AB_hydrolase_fold"/>
</dbReference>
<dbReference type="InterPro" id="IPR027443">
    <property type="entry name" value="IPNS-like_sf"/>
</dbReference>
<dbReference type="Gene3D" id="3.40.50.1820">
    <property type="entry name" value="alpha/beta hydrolase"/>
    <property type="match status" value="1"/>
</dbReference>
<dbReference type="Gene3D" id="2.60.120.330">
    <property type="entry name" value="B-lactam Antibiotic, Isopenicillin N Synthase, Chain"/>
    <property type="match status" value="1"/>
</dbReference>
<dbReference type="Proteomes" id="UP000605846">
    <property type="component" value="Unassembled WGS sequence"/>
</dbReference>
<gene>
    <name evidence="2" type="ORF">EC973_009610</name>
</gene>
<dbReference type="PROSITE" id="PS51471">
    <property type="entry name" value="FE2OG_OXY"/>
    <property type="match status" value="1"/>
</dbReference>
<dbReference type="EMBL" id="JABAYA010000097">
    <property type="protein sequence ID" value="KAF7725436.1"/>
    <property type="molecule type" value="Genomic_DNA"/>
</dbReference>
<evidence type="ECO:0000313" key="3">
    <source>
        <dbReference type="Proteomes" id="UP000605846"/>
    </source>
</evidence>
<name>A0A8H7BLB5_9FUNG</name>
<proteinExistence type="predicted"/>